<name>A7IPK0_XANP2</name>
<sequence length="162" mass="17296">MTRSMRLSRLAYALSVAFLIGGSFVFAQFQDQLDPQSYANHVGMAIGVTYVIISSARLADAGFGFWLSFILITITLVALPTAAFIAYIHFVGPPLDQAALEVMTIALGRGAIVLWGAISLFCLAFPTATAAAGSGRGRDDDEILNWNPPGSGPIQGKQEPRF</sequence>
<dbReference type="Proteomes" id="UP000002417">
    <property type="component" value="Chromosome"/>
</dbReference>
<dbReference type="AlphaFoldDB" id="A7IPK0"/>
<evidence type="ECO:0000256" key="2">
    <source>
        <dbReference type="SAM" id="Phobius"/>
    </source>
</evidence>
<accession>A7IPK0</accession>
<keyword evidence="2" id="KW-0472">Membrane</keyword>
<feature type="transmembrane region" description="Helical" evidence="2">
    <location>
        <begin position="65"/>
        <end position="90"/>
    </location>
</feature>
<feature type="transmembrane region" description="Helical" evidence="2">
    <location>
        <begin position="110"/>
        <end position="132"/>
    </location>
</feature>
<organism evidence="3 4">
    <name type="scientific">Xanthobacter autotrophicus (strain ATCC BAA-1158 / Py2)</name>
    <dbReference type="NCBI Taxonomy" id="78245"/>
    <lineage>
        <taxon>Bacteria</taxon>
        <taxon>Pseudomonadati</taxon>
        <taxon>Pseudomonadota</taxon>
        <taxon>Alphaproteobacteria</taxon>
        <taxon>Hyphomicrobiales</taxon>
        <taxon>Xanthobacteraceae</taxon>
        <taxon>Xanthobacter</taxon>
    </lineage>
</organism>
<dbReference type="HOGENOM" id="CLU_1634740_0_0_5"/>
<dbReference type="KEGG" id="xau:Xaut_4727"/>
<proteinExistence type="predicted"/>
<dbReference type="EMBL" id="CP000781">
    <property type="protein sequence ID" value="ABS69946.1"/>
    <property type="molecule type" value="Genomic_DNA"/>
</dbReference>
<dbReference type="STRING" id="78245.Xaut_4727"/>
<feature type="region of interest" description="Disordered" evidence="1">
    <location>
        <begin position="134"/>
        <end position="162"/>
    </location>
</feature>
<protein>
    <submittedName>
        <fullName evidence="3">Uncharacterized protein</fullName>
    </submittedName>
</protein>
<evidence type="ECO:0000256" key="1">
    <source>
        <dbReference type="SAM" id="MobiDB-lite"/>
    </source>
</evidence>
<reference evidence="3 4" key="1">
    <citation type="submission" date="2007-07" db="EMBL/GenBank/DDBJ databases">
        <title>Complete sequence of chromosome of Xanthobacter autotrophicus Py2.</title>
        <authorList>
            <consortium name="US DOE Joint Genome Institute"/>
            <person name="Copeland A."/>
            <person name="Lucas S."/>
            <person name="Lapidus A."/>
            <person name="Barry K."/>
            <person name="Glavina del Rio T."/>
            <person name="Hammon N."/>
            <person name="Israni S."/>
            <person name="Dalin E."/>
            <person name="Tice H."/>
            <person name="Pitluck S."/>
            <person name="Sims D."/>
            <person name="Brettin T."/>
            <person name="Bruce D."/>
            <person name="Detter J.C."/>
            <person name="Han C."/>
            <person name="Tapia R."/>
            <person name="Brainard J."/>
            <person name="Schmutz J."/>
            <person name="Larimer F."/>
            <person name="Land M."/>
            <person name="Hauser L."/>
            <person name="Kyrpides N."/>
            <person name="Kim E."/>
            <person name="Ensigns S.A."/>
            <person name="Richardson P."/>
        </authorList>
    </citation>
    <scope>NUCLEOTIDE SEQUENCE [LARGE SCALE GENOMIC DNA]</scope>
    <source>
        <strain evidence="4">ATCC BAA-1158 / Py2</strain>
    </source>
</reference>
<keyword evidence="2" id="KW-1133">Transmembrane helix</keyword>
<keyword evidence="2" id="KW-0812">Transmembrane</keyword>
<gene>
    <name evidence="3" type="ordered locus">Xaut_4727</name>
</gene>
<keyword evidence="4" id="KW-1185">Reference proteome</keyword>
<feature type="transmembrane region" description="Helical" evidence="2">
    <location>
        <begin position="37"/>
        <end position="53"/>
    </location>
</feature>
<evidence type="ECO:0000313" key="4">
    <source>
        <dbReference type="Proteomes" id="UP000002417"/>
    </source>
</evidence>
<evidence type="ECO:0000313" key="3">
    <source>
        <dbReference type="EMBL" id="ABS69946.1"/>
    </source>
</evidence>